<dbReference type="AlphaFoldDB" id="A0A7S2GQN7"/>
<protein>
    <submittedName>
        <fullName evidence="2">Uncharacterized protein</fullName>
    </submittedName>
</protein>
<organism evidence="2">
    <name type="scientific">Helicotheca tamesis</name>
    <dbReference type="NCBI Taxonomy" id="374047"/>
    <lineage>
        <taxon>Eukaryota</taxon>
        <taxon>Sar</taxon>
        <taxon>Stramenopiles</taxon>
        <taxon>Ochrophyta</taxon>
        <taxon>Bacillariophyta</taxon>
        <taxon>Mediophyceae</taxon>
        <taxon>Lithodesmiophycidae</taxon>
        <taxon>Lithodesmiales</taxon>
        <taxon>Lithodesmiaceae</taxon>
        <taxon>Helicotheca</taxon>
    </lineage>
</organism>
<name>A0A7S2GQN7_9STRA</name>
<evidence type="ECO:0000256" key="1">
    <source>
        <dbReference type="SAM" id="SignalP"/>
    </source>
</evidence>
<feature type="chain" id="PRO_5030774928" evidence="1">
    <location>
        <begin position="25"/>
        <end position="236"/>
    </location>
</feature>
<evidence type="ECO:0000313" key="2">
    <source>
        <dbReference type="EMBL" id="CAD9466743.1"/>
    </source>
</evidence>
<sequence>MFMKLIAALPLFVLVLLLAPSVGAIENKSHLRDLKKRELARGGNGGGGGGGEKITCVDGQLTKACGASGRDSVCDICPGECDQFFNCRIGGTSCTDWCRDVNNLGDYHESSPEAYVASDNYNFIPYTCSSSTGCTCTLSSYYASTYTIVTNNSDRICDAHNLYHDCGGCNGGCAGGCDGSQCDQMIVTITGRVENDGNTCICEAEATNSQVGKIDVYSSDCSDNDGATRAIDNWIL</sequence>
<proteinExistence type="predicted"/>
<feature type="signal peptide" evidence="1">
    <location>
        <begin position="1"/>
        <end position="24"/>
    </location>
</feature>
<dbReference type="EMBL" id="HBGV01000589">
    <property type="protein sequence ID" value="CAD9466743.1"/>
    <property type="molecule type" value="Transcribed_RNA"/>
</dbReference>
<reference evidence="2" key="1">
    <citation type="submission" date="2021-01" db="EMBL/GenBank/DDBJ databases">
        <authorList>
            <person name="Corre E."/>
            <person name="Pelletier E."/>
            <person name="Niang G."/>
            <person name="Scheremetjew M."/>
            <person name="Finn R."/>
            <person name="Kale V."/>
            <person name="Holt S."/>
            <person name="Cochrane G."/>
            <person name="Meng A."/>
            <person name="Brown T."/>
            <person name="Cohen L."/>
        </authorList>
    </citation>
    <scope>NUCLEOTIDE SEQUENCE</scope>
    <source>
        <strain evidence="2">CCMP826</strain>
    </source>
</reference>
<gene>
    <name evidence="2" type="ORF">HTAM1171_LOCUS410</name>
</gene>
<accession>A0A7S2GQN7</accession>
<keyword evidence="1" id="KW-0732">Signal</keyword>